<feature type="chain" id="PRO_5046095021" evidence="1">
    <location>
        <begin position="19"/>
        <end position="59"/>
    </location>
</feature>
<feature type="signal peptide" evidence="1">
    <location>
        <begin position="1"/>
        <end position="18"/>
    </location>
</feature>
<evidence type="ECO:0000313" key="3">
    <source>
        <dbReference type="Proteomes" id="UP001302806"/>
    </source>
</evidence>
<protein>
    <submittedName>
        <fullName evidence="2">Uncharacterized protein</fullName>
    </submittedName>
</protein>
<accession>A0ABY9XU37</accession>
<dbReference type="InterPro" id="IPR017853">
    <property type="entry name" value="GH"/>
</dbReference>
<keyword evidence="1" id="KW-0732">Signal</keyword>
<reference evidence="2 3" key="1">
    <citation type="submission" date="2023-09" db="EMBL/GenBank/DDBJ databases">
        <title>Thalassobella suaedae gen. nov., sp. nov., a marine bacterium of the family Flavobacteriaceae isolated from a halophyte Suaeda japonica.</title>
        <authorList>
            <person name="Lee S.Y."/>
            <person name="Hwang C.Y."/>
        </authorList>
    </citation>
    <scope>NUCLEOTIDE SEQUENCE [LARGE SCALE GENOMIC DNA]</scope>
    <source>
        <strain evidence="2 3">HL-DH14</strain>
    </source>
</reference>
<gene>
    <name evidence="2" type="ORF">RHP51_00765</name>
</gene>
<dbReference type="RefSeq" id="WP_415865812.1">
    <property type="nucleotide sequence ID" value="NZ_CP134537.1"/>
</dbReference>
<sequence length="59" mass="6649">MKKITQILVLLIAVFSNAQKFENLAQTPPQGWNSWNTFGTDINETLVKGIADKFIELVL</sequence>
<evidence type="ECO:0000313" key="2">
    <source>
        <dbReference type="EMBL" id="WNH09316.1"/>
    </source>
</evidence>
<evidence type="ECO:0000256" key="1">
    <source>
        <dbReference type="SAM" id="SignalP"/>
    </source>
</evidence>
<proteinExistence type="predicted"/>
<dbReference type="Proteomes" id="UP001302806">
    <property type="component" value="Chromosome"/>
</dbReference>
<organism evidence="2 3">
    <name type="scientific">Thalassobellus suaedae</name>
    <dbReference type="NCBI Taxonomy" id="3074124"/>
    <lineage>
        <taxon>Bacteria</taxon>
        <taxon>Pseudomonadati</taxon>
        <taxon>Bacteroidota</taxon>
        <taxon>Flavobacteriia</taxon>
        <taxon>Flavobacteriales</taxon>
        <taxon>Flavobacteriaceae</taxon>
        <taxon>Thalassobellus</taxon>
    </lineage>
</organism>
<name>A0ABY9XU37_9FLAO</name>
<dbReference type="SUPFAM" id="SSF51445">
    <property type="entry name" value="(Trans)glycosidases"/>
    <property type="match status" value="1"/>
</dbReference>
<dbReference type="Gene3D" id="3.20.20.70">
    <property type="entry name" value="Aldolase class I"/>
    <property type="match status" value="1"/>
</dbReference>
<dbReference type="InterPro" id="IPR013785">
    <property type="entry name" value="Aldolase_TIM"/>
</dbReference>
<dbReference type="EMBL" id="CP134537">
    <property type="protein sequence ID" value="WNH09316.1"/>
    <property type="molecule type" value="Genomic_DNA"/>
</dbReference>